<evidence type="ECO:0000256" key="3">
    <source>
        <dbReference type="ARBA" id="ARBA00022679"/>
    </source>
</evidence>
<feature type="domain" description="Nucleoside diphosphate kinase-like" evidence="9">
    <location>
        <begin position="53"/>
        <end position="184"/>
    </location>
</feature>
<dbReference type="PANTHER" id="PTHR46161:SF3">
    <property type="entry name" value="NUCLEOSIDE DIPHOSPHATE KINASE DDB_G0292928-RELATED"/>
    <property type="match status" value="1"/>
</dbReference>
<keyword evidence="5" id="KW-0418">Kinase</keyword>
<evidence type="ECO:0000256" key="2">
    <source>
        <dbReference type="ARBA" id="ARBA00017632"/>
    </source>
</evidence>
<keyword evidence="3" id="KW-0808">Transferase</keyword>
<protein>
    <recommendedName>
        <fullName evidence="2">Nucleoside diphosphate kinase</fullName>
    </recommendedName>
</protein>
<feature type="region of interest" description="Disordered" evidence="8">
    <location>
        <begin position="1"/>
        <end position="41"/>
    </location>
</feature>
<dbReference type="Pfam" id="PF00334">
    <property type="entry name" value="NDK"/>
    <property type="match status" value="1"/>
</dbReference>
<feature type="compositionally biased region" description="Polar residues" evidence="8">
    <location>
        <begin position="547"/>
        <end position="557"/>
    </location>
</feature>
<dbReference type="Gene3D" id="3.30.70.141">
    <property type="entry name" value="Nucleoside diphosphate kinase-like domain"/>
    <property type="match status" value="1"/>
</dbReference>
<evidence type="ECO:0000256" key="1">
    <source>
        <dbReference type="ARBA" id="ARBA00008142"/>
    </source>
</evidence>
<dbReference type="GO" id="GO:0016301">
    <property type="term" value="F:kinase activity"/>
    <property type="evidence" value="ECO:0007669"/>
    <property type="project" value="UniProtKB-KW"/>
</dbReference>
<dbReference type="InterPro" id="IPR034907">
    <property type="entry name" value="NDK-like_dom"/>
</dbReference>
<keyword evidence="6" id="KW-0067">ATP-binding</keyword>
<feature type="compositionally biased region" description="Low complexity" evidence="8">
    <location>
        <begin position="413"/>
        <end position="423"/>
    </location>
</feature>
<feature type="compositionally biased region" description="Low complexity" evidence="8">
    <location>
        <begin position="528"/>
        <end position="545"/>
    </location>
</feature>
<organism evidence="10 11">
    <name type="scientific">Rhizoctonia solani</name>
    <dbReference type="NCBI Taxonomy" id="456999"/>
    <lineage>
        <taxon>Eukaryota</taxon>
        <taxon>Fungi</taxon>
        <taxon>Dikarya</taxon>
        <taxon>Basidiomycota</taxon>
        <taxon>Agaricomycotina</taxon>
        <taxon>Agaricomycetes</taxon>
        <taxon>Cantharellales</taxon>
        <taxon>Ceratobasidiaceae</taxon>
        <taxon>Rhizoctonia</taxon>
    </lineage>
</organism>
<evidence type="ECO:0000256" key="6">
    <source>
        <dbReference type="ARBA" id="ARBA00022840"/>
    </source>
</evidence>
<name>A0A8H2WJR7_9AGAM</name>
<feature type="compositionally biased region" description="Polar residues" evidence="8">
    <location>
        <begin position="430"/>
        <end position="445"/>
    </location>
</feature>
<evidence type="ECO:0000259" key="9">
    <source>
        <dbReference type="SMART" id="SM00562"/>
    </source>
</evidence>
<evidence type="ECO:0000313" key="10">
    <source>
        <dbReference type="EMBL" id="CAE6393209.1"/>
    </source>
</evidence>
<feature type="region of interest" description="Disordered" evidence="8">
    <location>
        <begin position="185"/>
        <end position="557"/>
    </location>
</feature>
<keyword evidence="4" id="KW-0547">Nucleotide-binding</keyword>
<evidence type="ECO:0000256" key="7">
    <source>
        <dbReference type="PROSITE-ProRule" id="PRU00706"/>
    </source>
</evidence>
<feature type="compositionally biased region" description="Basic and acidic residues" evidence="8">
    <location>
        <begin position="16"/>
        <end position="29"/>
    </location>
</feature>
<gene>
    <name evidence="10" type="ORF">RDB_LOCUS46152</name>
</gene>
<comment type="caution">
    <text evidence="10">The sequence shown here is derived from an EMBL/GenBank/DDBJ whole genome shotgun (WGS) entry which is preliminary data.</text>
</comment>
<comment type="similarity">
    <text evidence="1 7">Belongs to the NDK family.</text>
</comment>
<feature type="compositionally biased region" description="Polar residues" evidence="8">
    <location>
        <begin position="304"/>
        <end position="320"/>
    </location>
</feature>
<feature type="compositionally biased region" description="Low complexity" evidence="8">
    <location>
        <begin position="221"/>
        <end position="230"/>
    </location>
</feature>
<dbReference type="Proteomes" id="UP000663846">
    <property type="component" value="Unassembled WGS sequence"/>
</dbReference>
<dbReference type="SMART" id="SM00562">
    <property type="entry name" value="NDK"/>
    <property type="match status" value="1"/>
</dbReference>
<accession>A0A8H2WJR7</accession>
<evidence type="ECO:0000313" key="11">
    <source>
        <dbReference type="Proteomes" id="UP000663846"/>
    </source>
</evidence>
<dbReference type="InterPro" id="IPR036850">
    <property type="entry name" value="NDK-like_dom_sf"/>
</dbReference>
<dbReference type="AlphaFoldDB" id="A0A8H2WJR7"/>
<dbReference type="GO" id="GO:0005524">
    <property type="term" value="F:ATP binding"/>
    <property type="evidence" value="ECO:0007669"/>
    <property type="project" value="UniProtKB-KW"/>
</dbReference>
<dbReference type="SUPFAM" id="SSF54919">
    <property type="entry name" value="Nucleoside diphosphate kinase, NDK"/>
    <property type="match status" value="1"/>
</dbReference>
<sequence>MPSTPEHEALLSPAAFDRDGLRLSVEPEMRATPPRTPPPQMQDQLLTPGGPRSTLAVLIIKPHAAKQRLKIEKRILEAGFEILKERKMGFHLDGSGVVELYGADAPSLCGEPVWVYVLSRPRSASTLSALAGPLDPLAARKSDPECLRALYGSNRWENGVWTTKDESSAERIVSELFAGSPIMELSDLPSVHSSPGHRRVRKTPSHASSIRSHLSSESRTRTSSNSRGGSVPPPASVTKSPAGLKTRPVPATATSPSIVPRTTRAADLRAGNNAPTPPRQRQSQEERERMFEGVPGHKRRESFSIASTAAPTIVPRQNRSAMLRAQKQSEGDKPGLAKFPSIGDSRERQTMSPEELEEKNRTTFEGVPGHKRRESIKVASTAAPTVAPRPNRSSLLRAQKMAAAGGNSGSGGAPPSSFKGAAAESGPARSLNTKSSVGSIGASTSKADRRASIAITRPAPATVSAAASKRLSLALPSQPNSNSGTGGALTPISNGTRSPRPASVNSQAPKVPPKTSPKKPDIEPRTNKSALLRAAAKLKSAAGASVGKSTSRKNFVF</sequence>
<proteinExistence type="inferred from homology"/>
<dbReference type="PANTHER" id="PTHR46161">
    <property type="entry name" value="NUCLEOSIDE DIPHOSPHATE KINASE"/>
    <property type="match status" value="1"/>
</dbReference>
<evidence type="ECO:0000256" key="4">
    <source>
        <dbReference type="ARBA" id="ARBA00022741"/>
    </source>
</evidence>
<evidence type="ECO:0000256" key="5">
    <source>
        <dbReference type="ARBA" id="ARBA00022777"/>
    </source>
</evidence>
<dbReference type="EMBL" id="CAJMWS010000294">
    <property type="protein sequence ID" value="CAE6393209.1"/>
    <property type="molecule type" value="Genomic_DNA"/>
</dbReference>
<dbReference type="PROSITE" id="PS51374">
    <property type="entry name" value="NDPK_LIKE"/>
    <property type="match status" value="1"/>
</dbReference>
<feature type="compositionally biased region" description="Polar residues" evidence="8">
    <location>
        <begin position="491"/>
        <end position="508"/>
    </location>
</feature>
<comment type="caution">
    <text evidence="7">Lacks conserved residue(s) required for the propagation of feature annotation.</text>
</comment>
<evidence type="ECO:0000256" key="8">
    <source>
        <dbReference type="SAM" id="MobiDB-lite"/>
    </source>
</evidence>
<feature type="compositionally biased region" description="Low complexity" evidence="8">
    <location>
        <begin position="464"/>
        <end position="477"/>
    </location>
</feature>
<feature type="compositionally biased region" description="Basic residues" evidence="8">
    <location>
        <begin position="195"/>
        <end position="204"/>
    </location>
</feature>
<feature type="compositionally biased region" description="Basic and acidic residues" evidence="8">
    <location>
        <begin position="282"/>
        <end position="291"/>
    </location>
</feature>
<reference evidence="10" key="1">
    <citation type="submission" date="2021-01" db="EMBL/GenBank/DDBJ databases">
        <authorList>
            <person name="Kaushik A."/>
        </authorList>
    </citation>
    <scope>NUCLEOTIDE SEQUENCE</scope>
    <source>
        <strain evidence="10">AG1-1C</strain>
    </source>
</reference>